<keyword evidence="5 7" id="KW-0378">Hydrolase</keyword>
<comment type="caution">
    <text evidence="11">The sequence shown here is derived from an EMBL/GenBank/DDBJ whole genome shotgun (WGS) entry which is preliminary data.</text>
</comment>
<dbReference type="SUPFAM" id="SSF51445">
    <property type="entry name" value="(Trans)glycosidases"/>
    <property type="match status" value="1"/>
</dbReference>
<dbReference type="Gene3D" id="3.20.20.300">
    <property type="entry name" value="Glycoside hydrolase, family 3, N-terminal domain"/>
    <property type="match status" value="1"/>
</dbReference>
<name>A0ABP9E9H7_9GAMM</name>
<dbReference type="PROSITE" id="PS00775">
    <property type="entry name" value="GLYCOSYL_HYDROL_F3"/>
    <property type="match status" value="1"/>
</dbReference>
<accession>A0ABP9E9H7</accession>
<dbReference type="PANTHER" id="PTHR30620:SF16">
    <property type="entry name" value="LYSOSOMAL BETA GLUCOSIDASE"/>
    <property type="match status" value="1"/>
</dbReference>
<feature type="chain" id="PRO_5045711411" description="beta-glucosidase" evidence="9">
    <location>
        <begin position="25"/>
        <end position="810"/>
    </location>
</feature>
<evidence type="ECO:0000256" key="9">
    <source>
        <dbReference type="SAM" id="SignalP"/>
    </source>
</evidence>
<comment type="similarity">
    <text evidence="2 7">Belongs to the glycosyl hydrolase 3 family.</text>
</comment>
<dbReference type="InterPro" id="IPR013783">
    <property type="entry name" value="Ig-like_fold"/>
</dbReference>
<dbReference type="Gene3D" id="2.60.40.10">
    <property type="entry name" value="Immunoglobulins"/>
    <property type="match status" value="1"/>
</dbReference>
<dbReference type="InterPro" id="IPR036962">
    <property type="entry name" value="Glyco_hydro_3_N_sf"/>
</dbReference>
<dbReference type="Pfam" id="PF00933">
    <property type="entry name" value="Glyco_hydro_3"/>
    <property type="match status" value="1"/>
</dbReference>
<evidence type="ECO:0000256" key="1">
    <source>
        <dbReference type="ARBA" id="ARBA00000448"/>
    </source>
</evidence>
<dbReference type="PRINTS" id="PR00133">
    <property type="entry name" value="GLHYDRLASE3"/>
</dbReference>
<dbReference type="InterPro" id="IPR026891">
    <property type="entry name" value="Fn3-like"/>
</dbReference>
<evidence type="ECO:0000313" key="11">
    <source>
        <dbReference type="EMBL" id="GAA4872728.1"/>
    </source>
</evidence>
<keyword evidence="6 7" id="KW-0326">Glycosidase</keyword>
<evidence type="ECO:0000256" key="8">
    <source>
        <dbReference type="SAM" id="MobiDB-lite"/>
    </source>
</evidence>
<dbReference type="PROSITE" id="PS51257">
    <property type="entry name" value="PROKAR_LIPOPROTEIN"/>
    <property type="match status" value="1"/>
</dbReference>
<dbReference type="InterPro" id="IPR017853">
    <property type="entry name" value="GH"/>
</dbReference>
<evidence type="ECO:0000256" key="3">
    <source>
        <dbReference type="ARBA" id="ARBA00012744"/>
    </source>
</evidence>
<feature type="signal peptide" evidence="9">
    <location>
        <begin position="1"/>
        <end position="24"/>
    </location>
</feature>
<evidence type="ECO:0000256" key="5">
    <source>
        <dbReference type="ARBA" id="ARBA00022801"/>
    </source>
</evidence>
<dbReference type="Proteomes" id="UP001499988">
    <property type="component" value="Unassembled WGS sequence"/>
</dbReference>
<feature type="region of interest" description="Disordered" evidence="8">
    <location>
        <begin position="657"/>
        <end position="676"/>
    </location>
</feature>
<dbReference type="InterPro" id="IPR001764">
    <property type="entry name" value="Glyco_hydro_3_N"/>
</dbReference>
<dbReference type="SMART" id="SM01217">
    <property type="entry name" value="Fn3_like"/>
    <property type="match status" value="1"/>
</dbReference>
<dbReference type="Pfam" id="PF01915">
    <property type="entry name" value="Glyco_hydro_3_C"/>
    <property type="match status" value="1"/>
</dbReference>
<dbReference type="InterPro" id="IPR036881">
    <property type="entry name" value="Glyco_hydro_3_C_sf"/>
</dbReference>
<dbReference type="Pfam" id="PF14310">
    <property type="entry name" value="Fn3-like"/>
    <property type="match status" value="1"/>
</dbReference>
<dbReference type="InterPro" id="IPR051915">
    <property type="entry name" value="Cellulose_Degrad_GH3"/>
</dbReference>
<organism evidence="11 12">
    <name type="scientific">Ferrimonas pelagia</name>
    <dbReference type="NCBI Taxonomy" id="1177826"/>
    <lineage>
        <taxon>Bacteria</taxon>
        <taxon>Pseudomonadati</taxon>
        <taxon>Pseudomonadota</taxon>
        <taxon>Gammaproteobacteria</taxon>
        <taxon>Alteromonadales</taxon>
        <taxon>Ferrimonadaceae</taxon>
        <taxon>Ferrimonas</taxon>
    </lineage>
</organism>
<protein>
    <recommendedName>
        <fullName evidence="3">beta-glucosidase</fullName>
        <ecNumber evidence="3">3.2.1.21</ecNumber>
    </recommendedName>
</protein>
<comment type="catalytic activity">
    <reaction evidence="1">
        <text>Hydrolysis of terminal, non-reducing beta-D-glucosyl residues with release of beta-D-glucose.</text>
        <dbReference type="EC" id="3.2.1.21"/>
    </reaction>
</comment>
<dbReference type="EC" id="3.2.1.21" evidence="3"/>
<evidence type="ECO:0000256" key="6">
    <source>
        <dbReference type="ARBA" id="ARBA00023295"/>
    </source>
</evidence>
<dbReference type="RefSeq" id="WP_345332370.1">
    <property type="nucleotide sequence ID" value="NZ_BAABJZ010000003.1"/>
</dbReference>
<feature type="domain" description="Fibronectin type III-like" evidence="10">
    <location>
        <begin position="729"/>
        <end position="798"/>
    </location>
</feature>
<keyword evidence="12" id="KW-1185">Reference proteome</keyword>
<dbReference type="PANTHER" id="PTHR30620">
    <property type="entry name" value="PERIPLASMIC BETA-GLUCOSIDASE-RELATED"/>
    <property type="match status" value="1"/>
</dbReference>
<dbReference type="InterPro" id="IPR002772">
    <property type="entry name" value="Glyco_hydro_3_C"/>
</dbReference>
<dbReference type="SUPFAM" id="SSF52279">
    <property type="entry name" value="Beta-D-glucan exohydrolase, C-terminal domain"/>
    <property type="match status" value="1"/>
</dbReference>
<feature type="compositionally biased region" description="Basic and acidic residues" evidence="8">
    <location>
        <begin position="664"/>
        <end position="676"/>
    </location>
</feature>
<dbReference type="InterPro" id="IPR019800">
    <property type="entry name" value="Glyco_hydro_3_AS"/>
</dbReference>
<proteinExistence type="inferred from homology"/>
<dbReference type="EMBL" id="BAABJZ010000003">
    <property type="protein sequence ID" value="GAA4872728.1"/>
    <property type="molecule type" value="Genomic_DNA"/>
</dbReference>
<sequence length="810" mass="88794">MKKKILPAMIACALVGGLAACSPAADQASAQANATTEFDTSPAGVLNPVRAEVGASVSHWNDDKAKMDTFIDELIGKMTLKEKIGQLDLQTSFRDLTGPSINEDYEQQIKDGHVGAVFNAYEPDFNRNLQKMAVEETRLGIPMLFGYDVIHGHKTIFPQSLGEVASWDLEVAEVGARVAAREAAADGIMWTFAPMADIARDPRWGRVSESAGEDVYLNTLMSVARVHGFQGDDLGATDTVLATAKHFVGYGLAQGGRDYHSTDVSLQELWTTQLPPFKAMVDAGVATFMTAFNDLNGIPATGSKELLTDILRDQWGFEGFVVTDYTAINELVPHGFARDDKHAAEIAFNAGADMDMVGRVYLDYMEELLDEGKVSIEQIDHSVRLILEMKWRLGLFEDPYMYFDEQRAEQEILSAENLELARDAARKSAVLLKNDNAALPLKLDELSSIALIGPLADNKRDMIGNWAAAGDRETVPVSVKSGLEARLGDKVAINYATGATYDFMVDADFAESRADHMVGYNQQSEAELAAMIAEAVAAAEKSDVIVLAIGEDQRMSGEASSRVELTLPGNQRELMIELKKLGKPMIGVLFSGRPNDLQWEQANLDAILHAWYPGTSGGHAIADLLVGDYNPSGKLPMTFPRSVGQIPLYYNMKNTGRPYNADNENQRQEHYKSRYDDSPNSPLYAFGHGLSYTNFEYSEITLSSDTLTMDGELTVSVDITNSGDFAGEEVVQLYTRQLVASTTRPVQELKGFEKVHFEKGETKTISFTLTAEDLAFYRAGLNWGSEAGDFHVFVGTASDQVQKAEFTLVD</sequence>
<dbReference type="NCBIfam" id="NF011678">
    <property type="entry name" value="PRK15098.1"/>
    <property type="match status" value="1"/>
</dbReference>
<keyword evidence="4 9" id="KW-0732">Signal</keyword>
<reference evidence="12" key="1">
    <citation type="journal article" date="2019" name="Int. J. Syst. Evol. Microbiol.">
        <title>The Global Catalogue of Microorganisms (GCM) 10K type strain sequencing project: providing services to taxonomists for standard genome sequencing and annotation.</title>
        <authorList>
            <consortium name="The Broad Institute Genomics Platform"/>
            <consortium name="The Broad Institute Genome Sequencing Center for Infectious Disease"/>
            <person name="Wu L."/>
            <person name="Ma J."/>
        </authorList>
    </citation>
    <scope>NUCLEOTIDE SEQUENCE [LARGE SCALE GENOMIC DNA]</scope>
    <source>
        <strain evidence="12">JCM 18401</strain>
    </source>
</reference>
<gene>
    <name evidence="11" type="primary">bglX_5</name>
    <name evidence="11" type="ORF">GCM10023333_01940</name>
</gene>
<evidence type="ECO:0000313" key="12">
    <source>
        <dbReference type="Proteomes" id="UP001499988"/>
    </source>
</evidence>
<evidence type="ECO:0000256" key="7">
    <source>
        <dbReference type="RuleBase" id="RU361161"/>
    </source>
</evidence>
<evidence type="ECO:0000256" key="4">
    <source>
        <dbReference type="ARBA" id="ARBA00022729"/>
    </source>
</evidence>
<evidence type="ECO:0000256" key="2">
    <source>
        <dbReference type="ARBA" id="ARBA00005336"/>
    </source>
</evidence>
<dbReference type="Gene3D" id="3.40.50.1700">
    <property type="entry name" value="Glycoside hydrolase family 3 C-terminal domain"/>
    <property type="match status" value="1"/>
</dbReference>
<evidence type="ECO:0000259" key="10">
    <source>
        <dbReference type="SMART" id="SM01217"/>
    </source>
</evidence>